<dbReference type="RefSeq" id="WP_204041670.1">
    <property type="nucleotide sequence ID" value="NZ_BOOA01000023.1"/>
</dbReference>
<evidence type="ECO:0000256" key="1">
    <source>
        <dbReference type="SAM" id="MobiDB-lite"/>
    </source>
</evidence>
<organism evidence="2 3">
    <name type="scientific">Acrocarpospora phusangensis</name>
    <dbReference type="NCBI Taxonomy" id="1070424"/>
    <lineage>
        <taxon>Bacteria</taxon>
        <taxon>Bacillati</taxon>
        <taxon>Actinomycetota</taxon>
        <taxon>Actinomycetes</taxon>
        <taxon>Streptosporangiales</taxon>
        <taxon>Streptosporangiaceae</taxon>
        <taxon>Acrocarpospora</taxon>
    </lineage>
</organism>
<comment type="caution">
    <text evidence="2">The sequence shown here is derived from an EMBL/GenBank/DDBJ whole genome shotgun (WGS) entry which is preliminary data.</text>
</comment>
<dbReference type="Proteomes" id="UP000640052">
    <property type="component" value="Unassembled WGS sequence"/>
</dbReference>
<dbReference type="EMBL" id="BOOA01000023">
    <property type="protein sequence ID" value="GIH24937.1"/>
    <property type="molecule type" value="Genomic_DNA"/>
</dbReference>
<gene>
    <name evidence="2" type="ORF">Aph01nite_32470</name>
</gene>
<evidence type="ECO:0000313" key="3">
    <source>
        <dbReference type="Proteomes" id="UP000640052"/>
    </source>
</evidence>
<accession>A0A919Q9Q8</accession>
<evidence type="ECO:0008006" key="4">
    <source>
        <dbReference type="Google" id="ProtNLM"/>
    </source>
</evidence>
<feature type="region of interest" description="Disordered" evidence="1">
    <location>
        <begin position="138"/>
        <end position="165"/>
    </location>
</feature>
<proteinExistence type="predicted"/>
<keyword evidence="3" id="KW-1185">Reference proteome</keyword>
<reference evidence="2" key="1">
    <citation type="submission" date="2021-01" db="EMBL/GenBank/DDBJ databases">
        <title>Whole genome shotgun sequence of Acrocarpospora phusangensis NBRC 108782.</title>
        <authorList>
            <person name="Komaki H."/>
            <person name="Tamura T."/>
        </authorList>
    </citation>
    <scope>NUCLEOTIDE SEQUENCE</scope>
    <source>
        <strain evidence="2">NBRC 108782</strain>
    </source>
</reference>
<name>A0A919Q9Q8_9ACTN</name>
<evidence type="ECO:0000313" key="2">
    <source>
        <dbReference type="EMBL" id="GIH24937.1"/>
    </source>
</evidence>
<dbReference type="InterPro" id="IPR027981">
    <property type="entry name" value="DUF4446"/>
</dbReference>
<sequence>MLVTVLVIVGFLAGVTGVAIGLLALRNARGAVEECLDVLARRAAVEGVVDTKAIRDVAVYRYDALEEMTGRLSFSVALINGLGDGIVLTSINGRTETRTYVRPVRGGKGQQQQLSPEEEQAVRAARLGLGPEIEASLASGGSWLRPGNQQSGFPKPTLRFPSRTR</sequence>
<dbReference type="Pfam" id="PF14584">
    <property type="entry name" value="DUF4446"/>
    <property type="match status" value="1"/>
</dbReference>
<dbReference type="AlphaFoldDB" id="A0A919Q9Q8"/>
<protein>
    <recommendedName>
        <fullName evidence="4">DUF4446 domain-containing protein</fullName>
    </recommendedName>
</protein>